<reference evidence="1 2" key="1">
    <citation type="submission" date="2021-06" db="EMBL/GenBank/DDBJ databases">
        <authorList>
            <person name="Palmer J.M."/>
        </authorList>
    </citation>
    <scope>NUCLEOTIDE SEQUENCE [LARGE SCALE GENOMIC DNA]</scope>
    <source>
        <strain evidence="1 2">AS_MEX2019</strain>
        <tissue evidence="1">Muscle</tissue>
    </source>
</reference>
<name>A0ABV0XXV9_9TELE</name>
<evidence type="ECO:0000313" key="2">
    <source>
        <dbReference type="Proteomes" id="UP001469553"/>
    </source>
</evidence>
<organism evidence="1 2">
    <name type="scientific">Ameca splendens</name>
    <dbReference type="NCBI Taxonomy" id="208324"/>
    <lineage>
        <taxon>Eukaryota</taxon>
        <taxon>Metazoa</taxon>
        <taxon>Chordata</taxon>
        <taxon>Craniata</taxon>
        <taxon>Vertebrata</taxon>
        <taxon>Euteleostomi</taxon>
        <taxon>Actinopterygii</taxon>
        <taxon>Neopterygii</taxon>
        <taxon>Teleostei</taxon>
        <taxon>Neoteleostei</taxon>
        <taxon>Acanthomorphata</taxon>
        <taxon>Ovalentaria</taxon>
        <taxon>Atherinomorphae</taxon>
        <taxon>Cyprinodontiformes</taxon>
        <taxon>Goodeidae</taxon>
        <taxon>Ameca</taxon>
    </lineage>
</organism>
<protein>
    <submittedName>
        <fullName evidence="1">Uncharacterized protein</fullName>
    </submittedName>
</protein>
<sequence length="101" mass="11450">MFNFDFILTEYLHRCCLPMQHGLWQTANRTSCSSLSTCASFLPLPLRPELCTQLPELWISGSTPKLNLLAAFLIDALHAWLVSSDGHPCFSFSIYHFQMIG</sequence>
<dbReference type="Proteomes" id="UP001469553">
    <property type="component" value="Unassembled WGS sequence"/>
</dbReference>
<comment type="caution">
    <text evidence="1">The sequence shown here is derived from an EMBL/GenBank/DDBJ whole genome shotgun (WGS) entry which is preliminary data.</text>
</comment>
<proteinExistence type="predicted"/>
<gene>
    <name evidence="1" type="ORF">AMECASPLE_000682</name>
</gene>
<keyword evidence="2" id="KW-1185">Reference proteome</keyword>
<dbReference type="EMBL" id="JAHRIP010018830">
    <property type="protein sequence ID" value="MEQ2286270.1"/>
    <property type="molecule type" value="Genomic_DNA"/>
</dbReference>
<evidence type="ECO:0000313" key="1">
    <source>
        <dbReference type="EMBL" id="MEQ2286270.1"/>
    </source>
</evidence>
<accession>A0ABV0XXV9</accession>